<feature type="compositionally biased region" description="Low complexity" evidence="1">
    <location>
        <begin position="45"/>
        <end position="58"/>
    </location>
</feature>
<dbReference type="EMBL" id="CSBK01000175">
    <property type="protein sequence ID" value="COX05376.1"/>
    <property type="molecule type" value="Genomic_DNA"/>
</dbReference>
<protein>
    <submittedName>
        <fullName evidence="2">Uncharacterized protein</fullName>
    </submittedName>
</protein>
<reference evidence="3" key="3">
    <citation type="submission" date="2015-03" db="EMBL/GenBank/DDBJ databases">
        <authorList>
            <consortium name="Pathogen Informatics"/>
            <person name="Murphy D."/>
        </authorList>
    </citation>
    <scope>NUCLEOTIDE SEQUENCE</scope>
    <source>
        <strain evidence="3">N09902308</strain>
    </source>
</reference>
<evidence type="ECO:0000313" key="4">
    <source>
        <dbReference type="Proteomes" id="UP000038802"/>
    </source>
</evidence>
<feature type="compositionally biased region" description="Low complexity" evidence="1">
    <location>
        <begin position="70"/>
        <end position="89"/>
    </location>
</feature>
<organism evidence="2 4">
    <name type="scientific">Mycobacterium tuberculosis</name>
    <dbReference type="NCBI Taxonomy" id="1773"/>
    <lineage>
        <taxon>Bacteria</taxon>
        <taxon>Bacillati</taxon>
        <taxon>Actinomycetota</taxon>
        <taxon>Actinomycetes</taxon>
        <taxon>Mycobacteriales</taxon>
        <taxon>Mycobacteriaceae</taxon>
        <taxon>Mycobacterium</taxon>
        <taxon>Mycobacterium tuberculosis complex</taxon>
    </lineage>
</organism>
<accession>A0A0U0RZL4</accession>
<dbReference type="Proteomes" id="UP000039021">
    <property type="component" value="Unassembled WGS sequence"/>
</dbReference>
<feature type="region of interest" description="Disordered" evidence="1">
    <location>
        <begin position="1"/>
        <end position="99"/>
    </location>
</feature>
<evidence type="ECO:0000313" key="2">
    <source>
        <dbReference type="EMBL" id="COW35028.1"/>
    </source>
</evidence>
<sequence>MSTVTTKSTSRRITSGRTSRWQPGSERSDSGSVAGAAKLTSTRLPHPSNTNANANPAPMVSASGWTWQTTPTLAAADNSAAAPTASTRAPARRRPSTSSLLGSIVVTGVSPASERCLHSLGSVARSDTQSPGSR</sequence>
<reference evidence="4 5" key="1">
    <citation type="submission" date="2015-03" db="EMBL/GenBank/DDBJ databases">
        <authorList>
            <consortium name="Pathogen Informatics"/>
        </authorList>
    </citation>
    <scope>NUCLEOTIDE SEQUENCE [LARGE SCALE GENOMIC DNA]</scope>
    <source>
        <strain evidence="4">K00500041</strain>
        <strain evidence="5">N09902308</strain>
    </source>
</reference>
<name>A0A0U0RZL4_MYCTX</name>
<dbReference type="EMBL" id="CSAE01000472">
    <property type="protein sequence ID" value="COW35028.1"/>
    <property type="molecule type" value="Genomic_DNA"/>
</dbReference>
<evidence type="ECO:0000313" key="5">
    <source>
        <dbReference type="Proteomes" id="UP000039021"/>
    </source>
</evidence>
<proteinExistence type="predicted"/>
<feature type="compositionally biased region" description="Low complexity" evidence="1">
    <location>
        <begin position="1"/>
        <end position="20"/>
    </location>
</feature>
<dbReference type="Proteomes" id="UP000038802">
    <property type="component" value="Unassembled WGS sequence"/>
</dbReference>
<reference evidence="2" key="2">
    <citation type="submission" date="2015-03" db="EMBL/GenBank/DDBJ databases">
        <authorList>
            <person name="Murphy D."/>
        </authorList>
    </citation>
    <scope>NUCLEOTIDE SEQUENCE [LARGE SCALE GENOMIC DNA]</scope>
    <source>
        <strain evidence="2">K00500041</strain>
    </source>
</reference>
<dbReference type="AlphaFoldDB" id="A0A0U0RZL4"/>
<evidence type="ECO:0000313" key="3">
    <source>
        <dbReference type="EMBL" id="COX05376.1"/>
    </source>
</evidence>
<gene>
    <name evidence="2" type="ORF">ERS007703_03462</name>
    <name evidence="3" type="ORF">ERS007739_00588</name>
</gene>
<evidence type="ECO:0000256" key="1">
    <source>
        <dbReference type="SAM" id="MobiDB-lite"/>
    </source>
</evidence>